<comment type="caution">
    <text evidence="2">The sequence shown here is derived from an EMBL/GenBank/DDBJ whole genome shotgun (WGS) entry which is preliminary data.</text>
</comment>
<dbReference type="GO" id="GO:0016791">
    <property type="term" value="F:phosphatase activity"/>
    <property type="evidence" value="ECO:0007669"/>
    <property type="project" value="TreeGrafter"/>
</dbReference>
<evidence type="ECO:0000313" key="2">
    <source>
        <dbReference type="EMBL" id="NYT27806.1"/>
    </source>
</evidence>
<dbReference type="AlphaFoldDB" id="A0A853F2N5"/>
<dbReference type="GO" id="GO:0005737">
    <property type="term" value="C:cytoplasm"/>
    <property type="evidence" value="ECO:0007669"/>
    <property type="project" value="TreeGrafter"/>
</dbReference>
<dbReference type="Pfam" id="PF00149">
    <property type="entry name" value="Metallophos"/>
    <property type="match status" value="1"/>
</dbReference>
<dbReference type="SUPFAM" id="SSF56300">
    <property type="entry name" value="Metallo-dependent phosphatases"/>
    <property type="match status" value="1"/>
</dbReference>
<dbReference type="InterPro" id="IPR029052">
    <property type="entry name" value="Metallo-depent_PP-like"/>
</dbReference>
<dbReference type="PANTHER" id="PTHR42850:SF4">
    <property type="entry name" value="ZINC-DEPENDENT ENDOPOLYPHOSPHATASE"/>
    <property type="match status" value="1"/>
</dbReference>
<evidence type="ECO:0000259" key="1">
    <source>
        <dbReference type="Pfam" id="PF00149"/>
    </source>
</evidence>
<dbReference type="Proteomes" id="UP000568751">
    <property type="component" value="Unassembled WGS sequence"/>
</dbReference>
<gene>
    <name evidence="2" type="ORF">H0A76_07850</name>
</gene>
<proteinExistence type="predicted"/>
<accession>A0A853F2N5</accession>
<dbReference type="EMBL" id="JACCHT010000001">
    <property type="protein sequence ID" value="NYT27806.1"/>
    <property type="molecule type" value="Genomic_DNA"/>
</dbReference>
<dbReference type="Gene3D" id="3.60.21.10">
    <property type="match status" value="1"/>
</dbReference>
<dbReference type="InterPro" id="IPR050126">
    <property type="entry name" value="Ap4A_hydrolase"/>
</dbReference>
<reference evidence="2 3" key="1">
    <citation type="submission" date="2020-05" db="EMBL/GenBank/DDBJ databases">
        <title>Horizontal transmission and recombination maintain forever young bacterial symbiont genomes.</title>
        <authorList>
            <person name="Russell S.L."/>
            <person name="Pepper-Tunick E."/>
            <person name="Svedberg J."/>
            <person name="Byrne A."/>
            <person name="Ruelas Castillo J."/>
            <person name="Vollmers C."/>
            <person name="Beinart R.A."/>
            <person name="Corbett-Detig R."/>
        </authorList>
    </citation>
    <scope>NUCLEOTIDE SEQUENCE [LARGE SCALE GENOMIC DNA]</scope>
    <source>
        <strain evidence="2">455</strain>
    </source>
</reference>
<organism evidence="2 3">
    <name type="scientific">Candidatus Thiodubiliella endoseptemdiera</name>
    <dbReference type="NCBI Taxonomy" id="2738886"/>
    <lineage>
        <taxon>Bacteria</taxon>
        <taxon>Pseudomonadati</taxon>
        <taxon>Pseudomonadota</taxon>
        <taxon>Gammaproteobacteria</taxon>
        <taxon>Candidatus Pseudothioglobaceae</taxon>
        <taxon>Candidatus Thiodubiliella</taxon>
    </lineage>
</organism>
<evidence type="ECO:0000313" key="3">
    <source>
        <dbReference type="Proteomes" id="UP000568751"/>
    </source>
</evidence>
<protein>
    <submittedName>
        <fullName evidence="2">Metallophosphoesterase</fullName>
    </submittedName>
</protein>
<feature type="domain" description="Calcineurin-like phosphoesterase" evidence="1">
    <location>
        <begin position="3"/>
        <end position="195"/>
    </location>
</feature>
<dbReference type="InterPro" id="IPR004843">
    <property type="entry name" value="Calcineurin-like_PHP"/>
</dbReference>
<sequence>MNRLIIYGDIHGCYDELVQLRQKINPAKDDIEVCVGDVITRGKNSVKTLRYLQNNNIKSVIGNHEDKLIRYLAHQKNLKKNPIKLNEDEQNIINCLNAEDIKYLQNMPLFMRFNKITILHGGLQNHQKLDNVSKKSHAKILRLRYLDEDRNFVSYGQEDDKSIFWADIYDGNQGFIVYGHQNFNEVKVNQHALGVDTGCVYGGELSAAIFKDSNNKKFSIESVNANVR</sequence>
<name>A0A853F2N5_9GAMM</name>
<dbReference type="PANTHER" id="PTHR42850">
    <property type="entry name" value="METALLOPHOSPHOESTERASE"/>
    <property type="match status" value="1"/>
</dbReference>